<name>A0A9D6QU62_9BACT</name>
<organism evidence="1 2">
    <name type="scientific">Candidatus Sungiibacteriota bacterium</name>
    <dbReference type="NCBI Taxonomy" id="2750080"/>
    <lineage>
        <taxon>Bacteria</taxon>
        <taxon>Candidatus Sungiibacteriota</taxon>
    </lineage>
</organism>
<proteinExistence type="predicted"/>
<comment type="caution">
    <text evidence="1">The sequence shown here is derived from an EMBL/GenBank/DDBJ whole genome shotgun (WGS) entry which is preliminary data.</text>
</comment>
<gene>
    <name evidence="1" type="ORF">HY220_02740</name>
</gene>
<dbReference type="SUPFAM" id="SSF54427">
    <property type="entry name" value="NTF2-like"/>
    <property type="match status" value="1"/>
</dbReference>
<dbReference type="Proteomes" id="UP000808388">
    <property type="component" value="Unassembled WGS sequence"/>
</dbReference>
<dbReference type="EMBL" id="JACQCQ010000009">
    <property type="protein sequence ID" value="MBI3627638.1"/>
    <property type="molecule type" value="Genomic_DNA"/>
</dbReference>
<sequence length="139" mass="16116">MLEKLIRFYKKPATLREKEIANLMTDFLEAYNRRDIGHIIASFEEGAFVDSLTVNKRVGTEEYSVILSNTLSNLKTAKMDNAVIRASEDEATVQGIFEIIQQNDTRASNMYRVHYHRGKDGAWKITDVLYLTRYRPRPI</sequence>
<dbReference type="Gene3D" id="3.10.450.50">
    <property type="match status" value="1"/>
</dbReference>
<accession>A0A9D6QU62</accession>
<evidence type="ECO:0000313" key="1">
    <source>
        <dbReference type="EMBL" id="MBI3627638.1"/>
    </source>
</evidence>
<protein>
    <submittedName>
        <fullName evidence="1">Uncharacterized protein</fullName>
    </submittedName>
</protein>
<evidence type="ECO:0000313" key="2">
    <source>
        <dbReference type="Proteomes" id="UP000808388"/>
    </source>
</evidence>
<reference evidence="1" key="1">
    <citation type="submission" date="2020-07" db="EMBL/GenBank/DDBJ databases">
        <title>Huge and variable diversity of episymbiotic CPR bacteria and DPANN archaea in groundwater ecosystems.</title>
        <authorList>
            <person name="He C.Y."/>
            <person name="Keren R."/>
            <person name="Whittaker M."/>
            <person name="Farag I.F."/>
            <person name="Doudna J."/>
            <person name="Cate J.H.D."/>
            <person name="Banfield J.F."/>
        </authorList>
    </citation>
    <scope>NUCLEOTIDE SEQUENCE</scope>
    <source>
        <strain evidence="1">NC_groundwater_972_Pr1_S-0.2um_49_27</strain>
    </source>
</reference>
<dbReference type="InterPro" id="IPR032710">
    <property type="entry name" value="NTF2-like_dom_sf"/>
</dbReference>
<dbReference type="AlphaFoldDB" id="A0A9D6QU62"/>